<evidence type="ECO:0000313" key="2">
    <source>
        <dbReference type="Proteomes" id="UP000182800"/>
    </source>
</evidence>
<evidence type="ECO:0000313" key="1">
    <source>
        <dbReference type="EMBL" id="SCC78517.1"/>
    </source>
</evidence>
<dbReference type="EMBL" id="FMBM01000001">
    <property type="protein sequence ID" value="SCC78517.1"/>
    <property type="molecule type" value="Genomic_DNA"/>
</dbReference>
<gene>
    <name evidence="1" type="ORF">GA0071312_0334</name>
</gene>
<reference evidence="1 2" key="1">
    <citation type="submission" date="2016-08" db="EMBL/GenBank/DDBJ databases">
        <authorList>
            <person name="Varghese N."/>
            <person name="Submissions Spin"/>
        </authorList>
    </citation>
    <scope>NUCLEOTIDE SEQUENCE [LARGE SCALE GENOMIC DNA]</scope>
    <source>
        <strain evidence="1 2">HL-109</strain>
    </source>
</reference>
<protein>
    <submittedName>
        <fullName evidence="1">Uncharacterized protein</fullName>
    </submittedName>
</protein>
<dbReference type="RefSeq" id="WP_131817682.1">
    <property type="nucleotide sequence ID" value="NZ_FMBM01000001.1"/>
</dbReference>
<sequence>MFGFFKKKPEINDRTHAAIYNEIILLSNNQYADVVKDTFNHMDDGNRAFTLIAHVNLIPMLSGQFLAKQKRGENFTIEEFIPQLGERLDEAAGDQVKVRRLTWFLFAAMLARLEKLSYSSPEFISVGAEIWCKIIGASPFLRNMLVNNIVWSEEELAWFDLSKSDSKFMEIAMNHYIPPIFAKHPCVKKFAENKHILYLPSYHLGAVP</sequence>
<proteinExistence type="predicted"/>
<comment type="caution">
    <text evidence="1">The sequence shown here is derived from an EMBL/GenBank/DDBJ whole genome shotgun (WGS) entry which is preliminary data.</text>
</comment>
<accession>A0ABY0K4L3</accession>
<keyword evidence="2" id="KW-1185">Reference proteome</keyword>
<dbReference type="Proteomes" id="UP000182800">
    <property type="component" value="Unassembled WGS sequence"/>
</dbReference>
<name>A0ABY0K4L3_9HYPH</name>
<organism evidence="1 2">
    <name type="scientific">Saliniramus fredricksonii</name>
    <dbReference type="NCBI Taxonomy" id="1653334"/>
    <lineage>
        <taxon>Bacteria</taxon>
        <taxon>Pseudomonadati</taxon>
        <taxon>Pseudomonadota</taxon>
        <taxon>Alphaproteobacteria</taxon>
        <taxon>Hyphomicrobiales</taxon>
        <taxon>Salinarimonadaceae</taxon>
        <taxon>Saliniramus</taxon>
    </lineage>
</organism>